<evidence type="ECO:0000256" key="1">
    <source>
        <dbReference type="SAM" id="MobiDB-lite"/>
    </source>
</evidence>
<accession>A0A0L6CDW0</accession>
<sequence length="208" mass="21763">MAVALATVAGGNARVVECASVTSSGLAAASTAEMGTYESAWSRGTRDQVLLERVTEVLTTADEIPHPTTPDRQIDLTVLDVGWELGQVLTTPGWIGEAIRNADHLVLTTTATVPGVRRLEGALDLLQGSHASAAVLGPRRKKWPKGVEHAGGQATGDLDRHGLLTEIPDDPVLAVNGLTGSALPKPLLAAAHQLLQRVQQDPTKGTPQ</sequence>
<organism evidence="2 3">
    <name type="scientific">Luteipulveratus halotolerans</name>
    <dbReference type="NCBI Taxonomy" id="1631356"/>
    <lineage>
        <taxon>Bacteria</taxon>
        <taxon>Bacillati</taxon>
        <taxon>Actinomycetota</taxon>
        <taxon>Actinomycetes</taxon>
        <taxon>Micrococcales</taxon>
        <taxon>Dermacoccaceae</taxon>
        <taxon>Luteipulveratus</taxon>
    </lineage>
</organism>
<evidence type="ECO:0000313" key="3">
    <source>
        <dbReference type="Proteomes" id="UP000037397"/>
    </source>
</evidence>
<name>A0A0L6CDW0_9MICO</name>
<dbReference type="AlphaFoldDB" id="A0A0L6CDW0"/>
<evidence type="ECO:0000313" key="2">
    <source>
        <dbReference type="EMBL" id="KNX35874.1"/>
    </source>
</evidence>
<protein>
    <submittedName>
        <fullName evidence="2">Uncharacterized protein</fullName>
    </submittedName>
</protein>
<reference evidence="3" key="1">
    <citation type="submission" date="2015-03" db="EMBL/GenBank/DDBJ databases">
        <title>Luteipulveratus halotolerans sp. nov., a novel actinobacterium (Dermacoccaceae) from Sarawak, Malaysia.</title>
        <authorList>
            <person name="Juboi H."/>
            <person name="Basik A."/>
            <person name="Shamsul S.S."/>
            <person name="Arnold P."/>
            <person name="Schmitt E.K."/>
            <person name="Sanglier J.-J."/>
            <person name="Yeo T."/>
        </authorList>
    </citation>
    <scope>NUCLEOTIDE SEQUENCE [LARGE SCALE GENOMIC DNA]</scope>
    <source>
        <strain evidence="3">C296001</strain>
    </source>
</reference>
<gene>
    <name evidence="2" type="ORF">VV01_21630</name>
</gene>
<proteinExistence type="predicted"/>
<feature type="region of interest" description="Disordered" evidence="1">
    <location>
        <begin position="140"/>
        <end position="160"/>
    </location>
</feature>
<comment type="caution">
    <text evidence="2">The sequence shown here is derived from an EMBL/GenBank/DDBJ whole genome shotgun (WGS) entry which is preliminary data.</text>
</comment>
<keyword evidence="3" id="KW-1185">Reference proteome</keyword>
<dbReference type="Proteomes" id="UP000037397">
    <property type="component" value="Unassembled WGS sequence"/>
</dbReference>
<dbReference type="STRING" id="1631356.VV01_21630"/>
<dbReference type="EMBL" id="LAIR01000003">
    <property type="protein sequence ID" value="KNX35874.1"/>
    <property type="molecule type" value="Genomic_DNA"/>
</dbReference>